<proteinExistence type="predicted"/>
<dbReference type="Proteomes" id="UP000626786">
    <property type="component" value="Unassembled WGS sequence"/>
</dbReference>
<evidence type="ECO:0000313" key="1">
    <source>
        <dbReference type="EMBL" id="MBD7985315.1"/>
    </source>
</evidence>
<evidence type="ECO:0008006" key="3">
    <source>
        <dbReference type="Google" id="ProtNLM"/>
    </source>
</evidence>
<accession>A0ABR8UBB5</accession>
<evidence type="ECO:0000313" key="2">
    <source>
        <dbReference type="Proteomes" id="UP000626786"/>
    </source>
</evidence>
<reference evidence="1 2" key="1">
    <citation type="submission" date="2020-08" db="EMBL/GenBank/DDBJ databases">
        <title>A Genomic Blueprint of the Chicken Gut Microbiome.</title>
        <authorList>
            <person name="Gilroy R."/>
            <person name="Ravi A."/>
            <person name="Getino M."/>
            <person name="Pursley I."/>
            <person name="Horton D.L."/>
            <person name="Alikhan N.-F."/>
            <person name="Baker D."/>
            <person name="Gharbi K."/>
            <person name="Hall N."/>
            <person name="Watson M."/>
            <person name="Adriaenssens E.M."/>
            <person name="Foster-Nyarko E."/>
            <person name="Jarju S."/>
            <person name="Secka A."/>
            <person name="Antonio M."/>
            <person name="Oren A."/>
            <person name="Chaudhuri R."/>
            <person name="La Ragione R.M."/>
            <person name="Hildebrand F."/>
            <person name="Pallen M.J."/>
        </authorList>
    </citation>
    <scope>NUCLEOTIDE SEQUENCE [LARGE SCALE GENOMIC DNA]</scope>
    <source>
        <strain evidence="1 2">Sa2YVA2</strain>
    </source>
</reference>
<sequence>MNTQQLISKMDDSVGELSLQLQSLYHIQQALGRMALEADDKYAGEKQSHFLWDHNNTLQMIDALLFRLVTEMRETRNQLAEIHEQTLGQQKEPSLPGKE</sequence>
<name>A0ABR8UBB5_9BACL</name>
<dbReference type="RefSeq" id="WP_191695137.1">
    <property type="nucleotide sequence ID" value="NZ_JACSQN010000010.1"/>
</dbReference>
<comment type="caution">
    <text evidence="1">The sequence shown here is derived from an EMBL/GenBank/DDBJ whole genome shotgun (WGS) entry which is preliminary data.</text>
</comment>
<gene>
    <name evidence="1" type="ORF">H9649_12015</name>
</gene>
<organism evidence="1 2">
    <name type="scientific">Sporosarcina quadrami</name>
    <dbReference type="NCBI Taxonomy" id="2762234"/>
    <lineage>
        <taxon>Bacteria</taxon>
        <taxon>Bacillati</taxon>
        <taxon>Bacillota</taxon>
        <taxon>Bacilli</taxon>
        <taxon>Bacillales</taxon>
        <taxon>Caryophanaceae</taxon>
        <taxon>Sporosarcina</taxon>
    </lineage>
</organism>
<dbReference type="EMBL" id="JACSQN010000010">
    <property type="protein sequence ID" value="MBD7985315.1"/>
    <property type="molecule type" value="Genomic_DNA"/>
</dbReference>
<protein>
    <recommendedName>
        <fullName evidence="3">WXG100 family type VII secretion target</fullName>
    </recommendedName>
</protein>
<keyword evidence="2" id="KW-1185">Reference proteome</keyword>